<name>A0A085LLR3_9BILA</name>
<keyword evidence="2" id="KW-1185">Reference proteome</keyword>
<reference evidence="1 2" key="1">
    <citation type="journal article" date="2014" name="Nat. Genet.">
        <title>Genome and transcriptome of the porcine whipworm Trichuris suis.</title>
        <authorList>
            <person name="Jex A.R."/>
            <person name="Nejsum P."/>
            <person name="Schwarz E.M."/>
            <person name="Hu L."/>
            <person name="Young N.D."/>
            <person name="Hall R.S."/>
            <person name="Korhonen P.K."/>
            <person name="Liao S."/>
            <person name="Thamsborg S."/>
            <person name="Xia J."/>
            <person name="Xu P."/>
            <person name="Wang S."/>
            <person name="Scheerlinck J.P."/>
            <person name="Hofmann A."/>
            <person name="Sternberg P.W."/>
            <person name="Wang J."/>
            <person name="Gasser R.B."/>
        </authorList>
    </citation>
    <scope>NUCLEOTIDE SEQUENCE [LARGE SCALE GENOMIC DNA]</scope>
    <source>
        <strain evidence="1">DCEP-RM93M</strain>
    </source>
</reference>
<protein>
    <submittedName>
        <fullName evidence="1">Uncharacterized protein</fullName>
    </submittedName>
</protein>
<gene>
    <name evidence="1" type="ORF">M513_13221</name>
</gene>
<proteinExistence type="predicted"/>
<evidence type="ECO:0000313" key="1">
    <source>
        <dbReference type="EMBL" id="KFD45909.1"/>
    </source>
</evidence>
<sequence length="35" mass="4345">MYETHTLKDTFKRMAKNQIFVRYHHEIMNCESVSR</sequence>
<accession>A0A085LLR3</accession>
<dbReference type="AlphaFoldDB" id="A0A085LLR3"/>
<organism evidence="1 2">
    <name type="scientific">Trichuris suis</name>
    <name type="common">pig whipworm</name>
    <dbReference type="NCBI Taxonomy" id="68888"/>
    <lineage>
        <taxon>Eukaryota</taxon>
        <taxon>Metazoa</taxon>
        <taxon>Ecdysozoa</taxon>
        <taxon>Nematoda</taxon>
        <taxon>Enoplea</taxon>
        <taxon>Dorylaimia</taxon>
        <taxon>Trichinellida</taxon>
        <taxon>Trichuridae</taxon>
        <taxon>Trichuris</taxon>
    </lineage>
</organism>
<dbReference type="Proteomes" id="UP000030764">
    <property type="component" value="Unassembled WGS sequence"/>
</dbReference>
<evidence type="ECO:0000313" key="2">
    <source>
        <dbReference type="Proteomes" id="UP000030764"/>
    </source>
</evidence>
<dbReference type="EMBL" id="KL363411">
    <property type="protein sequence ID" value="KFD45909.1"/>
    <property type="molecule type" value="Genomic_DNA"/>
</dbReference>